<sequence length="100" mass="10624">MNAARQIISRRFVSAGPRLTGPARYASTHAVHHGPSPQDSSVMRGVFTAGTMAVGGGVVYGATRSGGRIGNRYSKKNSTLDSSKWFAEGSDINHFFGSKH</sequence>
<dbReference type="EMBL" id="JAPDRK010000011">
    <property type="protein sequence ID" value="KAJ9607657.1"/>
    <property type="molecule type" value="Genomic_DNA"/>
</dbReference>
<gene>
    <name evidence="1" type="ORF">H2200_007735</name>
</gene>
<name>A0AA38X6B6_9EURO</name>
<evidence type="ECO:0000313" key="2">
    <source>
        <dbReference type="Proteomes" id="UP001172673"/>
    </source>
</evidence>
<keyword evidence="2" id="KW-1185">Reference proteome</keyword>
<protein>
    <submittedName>
        <fullName evidence="1">Uncharacterized protein</fullName>
    </submittedName>
</protein>
<comment type="caution">
    <text evidence="1">The sequence shown here is derived from an EMBL/GenBank/DDBJ whole genome shotgun (WGS) entry which is preliminary data.</text>
</comment>
<organism evidence="1 2">
    <name type="scientific">Cladophialophora chaetospira</name>
    <dbReference type="NCBI Taxonomy" id="386627"/>
    <lineage>
        <taxon>Eukaryota</taxon>
        <taxon>Fungi</taxon>
        <taxon>Dikarya</taxon>
        <taxon>Ascomycota</taxon>
        <taxon>Pezizomycotina</taxon>
        <taxon>Eurotiomycetes</taxon>
        <taxon>Chaetothyriomycetidae</taxon>
        <taxon>Chaetothyriales</taxon>
        <taxon>Herpotrichiellaceae</taxon>
        <taxon>Cladophialophora</taxon>
    </lineage>
</organism>
<evidence type="ECO:0000313" key="1">
    <source>
        <dbReference type="EMBL" id="KAJ9607657.1"/>
    </source>
</evidence>
<reference evidence="1" key="1">
    <citation type="submission" date="2022-10" db="EMBL/GenBank/DDBJ databases">
        <title>Culturing micro-colonial fungi from biological soil crusts in the Mojave desert and describing Neophaeococcomyces mojavensis, and introducing the new genera and species Taxawa tesnikishii.</title>
        <authorList>
            <person name="Kurbessoian T."/>
            <person name="Stajich J.E."/>
        </authorList>
    </citation>
    <scope>NUCLEOTIDE SEQUENCE</scope>
    <source>
        <strain evidence="1">TK_41</strain>
    </source>
</reference>
<proteinExistence type="predicted"/>
<accession>A0AA38X6B6</accession>
<dbReference type="Proteomes" id="UP001172673">
    <property type="component" value="Unassembled WGS sequence"/>
</dbReference>
<dbReference type="AlphaFoldDB" id="A0AA38X6B6"/>